<reference evidence="3 4" key="1">
    <citation type="submission" date="2018-08" db="EMBL/GenBank/DDBJ databases">
        <title>Sequencing the genomes of 1000 actinobacteria strains.</title>
        <authorList>
            <person name="Klenk H.-P."/>
        </authorList>
    </citation>
    <scope>NUCLEOTIDE SEQUENCE [LARGE SCALE GENOMIC DNA]</scope>
    <source>
        <strain evidence="3 4">DSM 44099</strain>
    </source>
</reference>
<keyword evidence="2" id="KW-1133">Transmembrane helix</keyword>
<name>A0A3D9ZVB3_9ACTN</name>
<dbReference type="EMBL" id="QUMQ01000001">
    <property type="protein sequence ID" value="REG00545.1"/>
    <property type="molecule type" value="Genomic_DNA"/>
</dbReference>
<feature type="transmembrane region" description="Helical" evidence="2">
    <location>
        <begin position="31"/>
        <end position="48"/>
    </location>
</feature>
<evidence type="ECO:0000313" key="3">
    <source>
        <dbReference type="EMBL" id="REG00545.1"/>
    </source>
</evidence>
<keyword evidence="4" id="KW-1185">Reference proteome</keyword>
<keyword evidence="2" id="KW-0472">Membrane</keyword>
<sequence length="258" mass="26512">MWTFVAALAALLGGGLAGVLADAMVDKTHRLRPYLAGLVVGLLVFAGVQTAAQLMSQPDSDTPTRGEGPTPAPGSTTPAPPTRSQEPPAPSTTPTDVDPPLIMASSLLDLPSVSVDTNSSIDLDESGTIEIDGTTYGRALVYECSLYCDGSSPQTREVTLGRKFARFTATAAVLDTSTGNYRVDVTLDGRPPKTFTTTPGNPAKIDLSVAGISRMRIQLYAPGKLKSPLQAGVDAAGGQNGGGLPGIGLGDPLLLPPQ</sequence>
<comment type="caution">
    <text evidence="3">The sequence shown here is derived from an EMBL/GenBank/DDBJ whole genome shotgun (WGS) entry which is preliminary data.</text>
</comment>
<dbReference type="AlphaFoldDB" id="A0A3D9ZVB3"/>
<dbReference type="RefSeq" id="WP_116072156.1">
    <property type="nucleotide sequence ID" value="NZ_BONB01000011.1"/>
</dbReference>
<dbReference type="Proteomes" id="UP000256913">
    <property type="component" value="Unassembled WGS sequence"/>
</dbReference>
<evidence type="ECO:0000256" key="2">
    <source>
        <dbReference type="SAM" id="Phobius"/>
    </source>
</evidence>
<keyword evidence="2" id="KW-0812">Transmembrane</keyword>
<evidence type="ECO:0000313" key="4">
    <source>
        <dbReference type="Proteomes" id="UP000256913"/>
    </source>
</evidence>
<gene>
    <name evidence="3" type="ORF">DFJ67_6599</name>
</gene>
<protein>
    <recommendedName>
        <fullName evidence="5">NPCBM/NEW2 domain-containing protein</fullName>
    </recommendedName>
</protein>
<proteinExistence type="predicted"/>
<accession>A0A3D9ZVB3</accession>
<evidence type="ECO:0008006" key="5">
    <source>
        <dbReference type="Google" id="ProtNLM"/>
    </source>
</evidence>
<feature type="region of interest" description="Disordered" evidence="1">
    <location>
        <begin position="56"/>
        <end position="101"/>
    </location>
</feature>
<dbReference type="OrthoDB" id="3365840at2"/>
<organism evidence="3 4">
    <name type="scientific">Asanoa ferruginea</name>
    <dbReference type="NCBI Taxonomy" id="53367"/>
    <lineage>
        <taxon>Bacteria</taxon>
        <taxon>Bacillati</taxon>
        <taxon>Actinomycetota</taxon>
        <taxon>Actinomycetes</taxon>
        <taxon>Micromonosporales</taxon>
        <taxon>Micromonosporaceae</taxon>
        <taxon>Asanoa</taxon>
    </lineage>
</organism>
<evidence type="ECO:0000256" key="1">
    <source>
        <dbReference type="SAM" id="MobiDB-lite"/>
    </source>
</evidence>